<organism evidence="1 2">
    <name type="scientific">Romanomermis culicivorax</name>
    <name type="common">Nematode worm</name>
    <dbReference type="NCBI Taxonomy" id="13658"/>
    <lineage>
        <taxon>Eukaryota</taxon>
        <taxon>Metazoa</taxon>
        <taxon>Ecdysozoa</taxon>
        <taxon>Nematoda</taxon>
        <taxon>Enoplea</taxon>
        <taxon>Dorylaimia</taxon>
        <taxon>Mermithida</taxon>
        <taxon>Mermithoidea</taxon>
        <taxon>Mermithidae</taxon>
        <taxon>Romanomermis</taxon>
    </lineage>
</organism>
<protein>
    <submittedName>
        <fullName evidence="2">Uncharacterized protein</fullName>
    </submittedName>
</protein>
<name>A0A915K0D8_ROMCU</name>
<reference evidence="2" key="1">
    <citation type="submission" date="2022-11" db="UniProtKB">
        <authorList>
            <consortium name="WormBaseParasite"/>
        </authorList>
    </citation>
    <scope>IDENTIFICATION</scope>
</reference>
<dbReference type="Proteomes" id="UP000887565">
    <property type="component" value="Unplaced"/>
</dbReference>
<keyword evidence="1" id="KW-1185">Reference proteome</keyword>
<accession>A0A915K0D8</accession>
<evidence type="ECO:0000313" key="2">
    <source>
        <dbReference type="WBParaSite" id="nRc.2.0.1.t31670-RA"/>
    </source>
</evidence>
<dbReference type="AlphaFoldDB" id="A0A915K0D8"/>
<sequence>MDGQPHGDGFKNFTFQKLFIDQKNKFIANAAPKKCQEFEGAKTAVVAKLVSPVPVWKVKTELG</sequence>
<dbReference type="WBParaSite" id="nRc.2.0.1.t31670-RA">
    <property type="protein sequence ID" value="nRc.2.0.1.t31670-RA"/>
    <property type="gene ID" value="nRc.2.0.1.g31670"/>
</dbReference>
<evidence type="ECO:0000313" key="1">
    <source>
        <dbReference type="Proteomes" id="UP000887565"/>
    </source>
</evidence>
<proteinExistence type="predicted"/>